<gene>
    <name evidence="2" type="ORF">FYJ33_07620</name>
</gene>
<dbReference type="AlphaFoldDB" id="A0A7X2MYA3"/>
<feature type="domain" description="N-acetyltransferase" evidence="1">
    <location>
        <begin position="12"/>
        <end position="73"/>
    </location>
</feature>
<proteinExistence type="predicted"/>
<keyword evidence="3" id="KW-1185">Reference proteome</keyword>
<dbReference type="Gene3D" id="3.40.630.30">
    <property type="match status" value="1"/>
</dbReference>
<dbReference type="RefSeq" id="WP_154531173.1">
    <property type="nucleotide sequence ID" value="NZ_VULX01000009.1"/>
</dbReference>
<protein>
    <submittedName>
        <fullName evidence="2">GNAT family N-acetyltransferase</fullName>
    </submittedName>
</protein>
<evidence type="ECO:0000259" key="1">
    <source>
        <dbReference type="Pfam" id="PF00583"/>
    </source>
</evidence>
<dbReference type="Pfam" id="PF00583">
    <property type="entry name" value="Acetyltransf_1"/>
    <property type="match status" value="1"/>
</dbReference>
<dbReference type="Proteomes" id="UP000460287">
    <property type="component" value="Unassembled WGS sequence"/>
</dbReference>
<dbReference type="InterPro" id="IPR000182">
    <property type="entry name" value="GNAT_dom"/>
</dbReference>
<keyword evidence="2" id="KW-0808">Transferase</keyword>
<name>A0A7X2MYA3_9CLOT</name>
<reference evidence="2 3" key="1">
    <citation type="submission" date="2019-08" db="EMBL/GenBank/DDBJ databases">
        <title>In-depth cultivation of the pig gut microbiome towards novel bacterial diversity and tailored functional studies.</title>
        <authorList>
            <person name="Wylensek D."/>
            <person name="Hitch T.C.A."/>
            <person name="Clavel T."/>
        </authorList>
    </citation>
    <scope>NUCLEOTIDE SEQUENCE [LARGE SCALE GENOMIC DNA]</scope>
    <source>
        <strain evidence="2 3">WCA-383-APC-5B</strain>
    </source>
</reference>
<dbReference type="InterPro" id="IPR016181">
    <property type="entry name" value="Acyl_CoA_acyltransferase"/>
</dbReference>
<dbReference type="GO" id="GO:0016747">
    <property type="term" value="F:acyltransferase activity, transferring groups other than amino-acyl groups"/>
    <property type="evidence" value="ECO:0007669"/>
    <property type="project" value="InterPro"/>
</dbReference>
<comment type="caution">
    <text evidence="2">The sequence shown here is derived from an EMBL/GenBank/DDBJ whole genome shotgun (WGS) entry which is preliminary data.</text>
</comment>
<dbReference type="EMBL" id="VULX01000009">
    <property type="protein sequence ID" value="MSR91283.1"/>
    <property type="molecule type" value="Genomic_DNA"/>
</dbReference>
<dbReference type="SUPFAM" id="SSF55729">
    <property type="entry name" value="Acyl-CoA N-acyltransferases (Nat)"/>
    <property type="match status" value="1"/>
</dbReference>
<sequence>MNCINKVDLIEVNKNNEVAGFILFNTGKYAGGQANFSVHELFVAKSFRSRGIATRAVNKLLEMYKGTYRVEQLEKNKLATKG</sequence>
<evidence type="ECO:0000313" key="2">
    <source>
        <dbReference type="EMBL" id="MSR91283.1"/>
    </source>
</evidence>
<evidence type="ECO:0000313" key="3">
    <source>
        <dbReference type="Proteomes" id="UP000460287"/>
    </source>
</evidence>
<dbReference type="CDD" id="cd04301">
    <property type="entry name" value="NAT_SF"/>
    <property type="match status" value="1"/>
</dbReference>
<organism evidence="2 3">
    <name type="scientific">Inconstantimicrobium porci</name>
    <dbReference type="NCBI Taxonomy" id="2652291"/>
    <lineage>
        <taxon>Bacteria</taxon>
        <taxon>Bacillati</taxon>
        <taxon>Bacillota</taxon>
        <taxon>Clostridia</taxon>
        <taxon>Eubacteriales</taxon>
        <taxon>Clostridiaceae</taxon>
        <taxon>Inconstantimicrobium</taxon>
    </lineage>
</organism>
<accession>A0A7X2MYA3</accession>